<name>A0ABQ1QJ78_9RHOB</name>
<dbReference type="Pfam" id="PF07883">
    <property type="entry name" value="Cupin_2"/>
    <property type="match status" value="1"/>
</dbReference>
<dbReference type="Proteomes" id="UP000617355">
    <property type="component" value="Unassembled WGS sequence"/>
</dbReference>
<sequence length="125" mass="13376">MSTSTKLTLPVVDLARENDEFRKVVWTGEETQLVLMAIPEGGEIGGEVHEGHDQLLYFVAGTGVAKIGETECDVADGDVSIVPSGTFHNFRNTGSGMLKLFTTYSPPEHEPGTEHATKAEADAEG</sequence>
<reference evidence="4" key="1">
    <citation type="journal article" date="2019" name="Int. J. Syst. Evol. Microbiol.">
        <title>The Global Catalogue of Microorganisms (GCM) 10K type strain sequencing project: providing services to taxonomists for standard genome sequencing and annotation.</title>
        <authorList>
            <consortium name="The Broad Institute Genomics Platform"/>
            <consortium name="The Broad Institute Genome Sequencing Center for Infectious Disease"/>
            <person name="Wu L."/>
            <person name="Ma J."/>
        </authorList>
    </citation>
    <scope>NUCLEOTIDE SEQUENCE [LARGE SCALE GENOMIC DNA]</scope>
    <source>
        <strain evidence="4">CGMCC 1.12922</strain>
    </source>
</reference>
<dbReference type="PANTHER" id="PTHR43346">
    <property type="entry name" value="LIGAND BINDING DOMAIN PROTEIN, PUTATIVE (AFU_ORTHOLOGUE AFUA_6G14370)-RELATED"/>
    <property type="match status" value="1"/>
</dbReference>
<evidence type="ECO:0000256" key="1">
    <source>
        <dbReference type="SAM" id="MobiDB-lite"/>
    </source>
</evidence>
<dbReference type="Gene3D" id="2.60.120.10">
    <property type="entry name" value="Jelly Rolls"/>
    <property type="match status" value="1"/>
</dbReference>
<feature type="region of interest" description="Disordered" evidence="1">
    <location>
        <begin position="105"/>
        <end position="125"/>
    </location>
</feature>
<dbReference type="PANTHER" id="PTHR43346:SF1">
    <property type="entry name" value="QUERCETIN 2,3-DIOXYGENASE-RELATED"/>
    <property type="match status" value="1"/>
</dbReference>
<feature type="domain" description="Cupin type-2" evidence="2">
    <location>
        <begin position="35"/>
        <end position="103"/>
    </location>
</feature>
<keyword evidence="4" id="KW-1185">Reference proteome</keyword>
<dbReference type="InterPro" id="IPR011051">
    <property type="entry name" value="RmlC_Cupin_sf"/>
</dbReference>
<dbReference type="RefSeq" id="WP_188526489.1">
    <property type="nucleotide sequence ID" value="NZ_BMGI01000001.1"/>
</dbReference>
<dbReference type="InterPro" id="IPR013096">
    <property type="entry name" value="Cupin_2"/>
</dbReference>
<feature type="compositionally biased region" description="Basic and acidic residues" evidence="1">
    <location>
        <begin position="107"/>
        <end position="125"/>
    </location>
</feature>
<dbReference type="CDD" id="cd02223">
    <property type="entry name" value="cupin_Bh2720-like"/>
    <property type="match status" value="1"/>
</dbReference>
<comment type="caution">
    <text evidence="3">The sequence shown here is derived from an EMBL/GenBank/DDBJ whole genome shotgun (WGS) entry which is preliminary data.</text>
</comment>
<accession>A0ABQ1QJ78</accession>
<dbReference type="InterPro" id="IPR052538">
    <property type="entry name" value="Flavonoid_dioxygenase-like"/>
</dbReference>
<evidence type="ECO:0000313" key="4">
    <source>
        <dbReference type="Proteomes" id="UP000617355"/>
    </source>
</evidence>
<evidence type="ECO:0000259" key="2">
    <source>
        <dbReference type="Pfam" id="PF07883"/>
    </source>
</evidence>
<gene>
    <name evidence="3" type="ORF">GCM10011358_09970</name>
</gene>
<dbReference type="SUPFAM" id="SSF51182">
    <property type="entry name" value="RmlC-like cupins"/>
    <property type="match status" value="1"/>
</dbReference>
<proteinExistence type="predicted"/>
<dbReference type="EMBL" id="BMGI01000001">
    <property type="protein sequence ID" value="GGD27711.1"/>
    <property type="molecule type" value="Genomic_DNA"/>
</dbReference>
<organism evidence="3 4">
    <name type="scientific">Sinisalibacter lacisalsi</name>
    <dbReference type="NCBI Taxonomy" id="1526570"/>
    <lineage>
        <taxon>Bacteria</taxon>
        <taxon>Pseudomonadati</taxon>
        <taxon>Pseudomonadota</taxon>
        <taxon>Alphaproteobacteria</taxon>
        <taxon>Rhodobacterales</taxon>
        <taxon>Roseobacteraceae</taxon>
        <taxon>Sinisalibacter</taxon>
    </lineage>
</organism>
<protein>
    <recommendedName>
        <fullName evidence="2">Cupin type-2 domain-containing protein</fullName>
    </recommendedName>
</protein>
<evidence type="ECO:0000313" key="3">
    <source>
        <dbReference type="EMBL" id="GGD27711.1"/>
    </source>
</evidence>
<dbReference type="InterPro" id="IPR014710">
    <property type="entry name" value="RmlC-like_jellyroll"/>
</dbReference>